<feature type="domain" description="Amidohydrolase-related" evidence="5">
    <location>
        <begin position="18"/>
        <end position="380"/>
    </location>
</feature>
<evidence type="ECO:0000256" key="3">
    <source>
        <dbReference type="ARBA" id="ARBA00022801"/>
    </source>
</evidence>
<accession>A0ABQ6A7L6</accession>
<dbReference type="PANTHER" id="PTHR11271:SF48">
    <property type="entry name" value="AMIDOHYDROLASE-RELATED DOMAIN-CONTAINING PROTEIN"/>
    <property type="match status" value="1"/>
</dbReference>
<evidence type="ECO:0000313" key="6">
    <source>
        <dbReference type="EMBL" id="GLR67272.1"/>
    </source>
</evidence>
<comment type="caution">
    <text evidence="6">The sequence shown here is derived from an EMBL/GenBank/DDBJ whole genome shotgun (WGS) entry which is preliminary data.</text>
</comment>
<dbReference type="SUPFAM" id="SSF51556">
    <property type="entry name" value="Metallo-dependent hydrolases"/>
    <property type="match status" value="1"/>
</dbReference>
<evidence type="ECO:0000256" key="1">
    <source>
        <dbReference type="ARBA" id="ARBA00001947"/>
    </source>
</evidence>
<reference evidence="7" key="1">
    <citation type="journal article" date="2019" name="Int. J. Syst. Evol. Microbiol.">
        <title>The Global Catalogue of Microorganisms (GCM) 10K type strain sequencing project: providing services to taxonomists for standard genome sequencing and annotation.</title>
        <authorList>
            <consortium name="The Broad Institute Genomics Platform"/>
            <consortium name="The Broad Institute Genome Sequencing Center for Infectious Disease"/>
            <person name="Wu L."/>
            <person name="Ma J."/>
        </authorList>
    </citation>
    <scope>NUCLEOTIDE SEQUENCE [LARGE SCALE GENOMIC DNA]</scope>
    <source>
        <strain evidence="7">NBRC 112502</strain>
    </source>
</reference>
<dbReference type="NCBIfam" id="TIGR02022">
    <property type="entry name" value="hutF"/>
    <property type="match status" value="1"/>
</dbReference>
<dbReference type="Proteomes" id="UP001156641">
    <property type="component" value="Unassembled WGS sequence"/>
</dbReference>
<evidence type="ECO:0000256" key="2">
    <source>
        <dbReference type="ARBA" id="ARBA00022723"/>
    </source>
</evidence>
<evidence type="ECO:0000259" key="5">
    <source>
        <dbReference type="Pfam" id="PF01979"/>
    </source>
</evidence>
<organism evidence="6 7">
    <name type="scientific">Acidocella aquatica</name>
    <dbReference type="NCBI Taxonomy" id="1922313"/>
    <lineage>
        <taxon>Bacteria</taxon>
        <taxon>Pseudomonadati</taxon>
        <taxon>Pseudomonadota</taxon>
        <taxon>Alphaproteobacteria</taxon>
        <taxon>Acetobacterales</taxon>
        <taxon>Acidocellaceae</taxon>
        <taxon>Acidocella</taxon>
    </lineage>
</organism>
<evidence type="ECO:0000256" key="4">
    <source>
        <dbReference type="ARBA" id="ARBA00022833"/>
    </source>
</evidence>
<dbReference type="Pfam" id="PF01979">
    <property type="entry name" value="Amidohydro_1"/>
    <property type="match status" value="1"/>
</dbReference>
<protein>
    <submittedName>
        <fullName evidence="6">Formimidoylglutamate deiminase</fullName>
    </submittedName>
</protein>
<dbReference type="EMBL" id="BSOS01000065">
    <property type="protein sequence ID" value="GLR67272.1"/>
    <property type="molecule type" value="Genomic_DNA"/>
</dbReference>
<dbReference type="InterPro" id="IPR051607">
    <property type="entry name" value="Metallo-dep_hydrolases"/>
</dbReference>
<dbReference type="NCBIfam" id="NF006681">
    <property type="entry name" value="PRK09229.1-2"/>
    <property type="match status" value="1"/>
</dbReference>
<dbReference type="SUPFAM" id="SSF51338">
    <property type="entry name" value="Composite domain of metallo-dependent hydrolases"/>
    <property type="match status" value="1"/>
</dbReference>
<dbReference type="InterPro" id="IPR032466">
    <property type="entry name" value="Metal_Hydrolase"/>
</dbReference>
<evidence type="ECO:0000313" key="7">
    <source>
        <dbReference type="Proteomes" id="UP001156641"/>
    </source>
</evidence>
<dbReference type="Gene3D" id="2.30.40.10">
    <property type="entry name" value="Urease, subunit C, domain 1"/>
    <property type="match status" value="1"/>
</dbReference>
<dbReference type="NCBIfam" id="NF006684">
    <property type="entry name" value="PRK09229.1-5"/>
    <property type="match status" value="1"/>
</dbReference>
<dbReference type="PANTHER" id="PTHR11271">
    <property type="entry name" value="GUANINE DEAMINASE"/>
    <property type="match status" value="1"/>
</dbReference>
<dbReference type="InterPro" id="IPR011059">
    <property type="entry name" value="Metal-dep_hydrolase_composite"/>
</dbReference>
<keyword evidence="4" id="KW-0862">Zinc</keyword>
<dbReference type="InterPro" id="IPR006680">
    <property type="entry name" value="Amidohydro-rel"/>
</dbReference>
<proteinExistence type="predicted"/>
<dbReference type="Gene3D" id="3.20.20.140">
    <property type="entry name" value="Metal-dependent hydrolases"/>
    <property type="match status" value="1"/>
</dbReference>
<comment type="cofactor">
    <cofactor evidence="1">
        <name>Zn(2+)</name>
        <dbReference type="ChEBI" id="CHEBI:29105"/>
    </cofactor>
</comment>
<dbReference type="InterPro" id="IPR010252">
    <property type="entry name" value="HutF"/>
</dbReference>
<gene>
    <name evidence="6" type="ORF">GCM10010909_19530</name>
</gene>
<keyword evidence="7" id="KW-1185">Reference proteome</keyword>
<keyword evidence="3" id="KW-0378">Hydrolase</keyword>
<name>A0ABQ6A7L6_9PROT</name>
<sequence length="407" mass="43476">MISGVEEDARPHDEAGAIALPGMPNLHSHSFQRALAGLTEHRGEGRENFWTWRDLMYHFALRMNPDDIEAVATQAFVEMLEGGFSAVAEFHYLHHAPDGKPYDDIAEMASRLGAAAAAAGIDLTLLPVFYAHAGFGGTPPATAQRRFINDIGSYARLHERCQQIANTGVAPHSLRAVTPEELHALVTIAGAAPLHIHIAEQTAEVEDCVAWSGLRPVDWLMRHVPVAANWCLVHATHVTPAECTGMAASGAVVGLCPVTEANLGDGIFPIRDFSGKYGIGSDSNVLIGVAEELRMLEYSQRLGLRQRNVMATAAARSTATAMFQGAVTGGAQALGAIGGLAVGAPANIVALAGDDPDIALAQFVFATRAPVVKDVWVRGRHCVRDGRHELAESSRKRFDAVVRKLLA</sequence>
<keyword evidence="2" id="KW-0479">Metal-binding</keyword>